<evidence type="ECO:0000313" key="2">
    <source>
        <dbReference type="Proteomes" id="UP000011546"/>
    </source>
</evidence>
<dbReference type="PANTHER" id="PTHR13812:SF19">
    <property type="entry name" value="KETIMINE REDUCTASE MU-CRYSTALLIN"/>
    <property type="match status" value="1"/>
</dbReference>
<dbReference type="PIRSF" id="PIRSF001439">
    <property type="entry name" value="CryM"/>
    <property type="match status" value="1"/>
</dbReference>
<name>M0P3Z8_9EURY</name>
<dbReference type="STRING" id="1230456.C468_08224"/>
<dbReference type="OrthoDB" id="214116at2157"/>
<protein>
    <submittedName>
        <fullName evidence="1">Ornithine cyclodeaminase, mu-crystallin</fullName>
    </submittedName>
</protein>
<dbReference type="AlphaFoldDB" id="M0P3Z8"/>
<evidence type="ECO:0000313" key="1">
    <source>
        <dbReference type="EMBL" id="EMA64831.1"/>
    </source>
</evidence>
<dbReference type="Gene3D" id="3.30.1780.10">
    <property type="entry name" value="ornithine cyclodeaminase, domain 1"/>
    <property type="match status" value="1"/>
</dbReference>
<keyword evidence="2" id="KW-1185">Reference proteome</keyword>
<dbReference type="InterPro" id="IPR003462">
    <property type="entry name" value="ODC_Mu_crystall"/>
</dbReference>
<dbReference type="RefSeq" id="WP_008848367.1">
    <property type="nucleotide sequence ID" value="NZ_AOJH01000053.1"/>
</dbReference>
<dbReference type="Gene3D" id="3.40.50.720">
    <property type="entry name" value="NAD(P)-binding Rossmann-like Domain"/>
    <property type="match status" value="1"/>
</dbReference>
<proteinExistence type="predicted"/>
<dbReference type="SUPFAM" id="SSF51735">
    <property type="entry name" value="NAD(P)-binding Rossmann-fold domains"/>
    <property type="match status" value="1"/>
</dbReference>
<dbReference type="Pfam" id="PF02423">
    <property type="entry name" value="OCD_Mu_crystall"/>
    <property type="match status" value="1"/>
</dbReference>
<dbReference type="InterPro" id="IPR023401">
    <property type="entry name" value="ODC_N"/>
</dbReference>
<reference evidence="1 2" key="1">
    <citation type="journal article" date="2014" name="PLoS Genet.">
        <title>Phylogenetically driven sequencing of extremely halophilic archaea reveals strategies for static and dynamic osmo-response.</title>
        <authorList>
            <person name="Becker E.A."/>
            <person name="Seitzer P.M."/>
            <person name="Tritt A."/>
            <person name="Larsen D."/>
            <person name="Krusor M."/>
            <person name="Yao A.I."/>
            <person name="Wu D."/>
            <person name="Madern D."/>
            <person name="Eisen J.A."/>
            <person name="Darling A.E."/>
            <person name="Facciotti M.T."/>
        </authorList>
    </citation>
    <scope>NUCLEOTIDE SEQUENCE [LARGE SCALE GENOMIC DNA]</scope>
    <source>
        <strain evidence="1 2">JCM 14978</strain>
    </source>
</reference>
<organism evidence="1 2">
    <name type="scientific">Halorubrum kocurii JCM 14978</name>
    <dbReference type="NCBI Taxonomy" id="1230456"/>
    <lineage>
        <taxon>Archaea</taxon>
        <taxon>Methanobacteriati</taxon>
        <taxon>Methanobacteriota</taxon>
        <taxon>Stenosarchaea group</taxon>
        <taxon>Halobacteria</taxon>
        <taxon>Halobacteriales</taxon>
        <taxon>Haloferacaceae</taxon>
        <taxon>Halorubrum</taxon>
    </lineage>
</organism>
<comment type="caution">
    <text evidence="1">The sequence shown here is derived from an EMBL/GenBank/DDBJ whole genome shotgun (WGS) entry which is preliminary data.</text>
</comment>
<dbReference type="GO" id="GO:0005737">
    <property type="term" value="C:cytoplasm"/>
    <property type="evidence" value="ECO:0007669"/>
    <property type="project" value="TreeGrafter"/>
</dbReference>
<dbReference type="Proteomes" id="UP000011546">
    <property type="component" value="Unassembled WGS sequence"/>
</dbReference>
<accession>M0P3Z8</accession>
<dbReference type="PANTHER" id="PTHR13812">
    <property type="entry name" value="KETIMINE REDUCTASE MU-CRYSTALLIN"/>
    <property type="match status" value="1"/>
</dbReference>
<sequence length="327" mass="35315">MVGTSLLSQSDVEGALDVADALRVVERTYAETDRDRVVNPAKLSMHLGDDGGWPDYNAFAINMPAYVDWLDAVGTKWAVATWDADVEDPISSLVLLFDLDDGRFEVVMEGMYLTGVRTALQSAVGMKHLLPEEPASVGVFGAGFQAAFQLSVADELFDIDEFYVYDINRAAADEFAAKLTDRIDAELTVCADPAAAARSDVVLTVTDSQSPVLDAKWPSEAGLIVALGSYRELPDDVILDADRLVVDHVEQCLQRGALADMAARDELTAADVDATIGEVLNDERETPVDPSERTVFVPIGLGALDIAVAKDAYNNIKSDSSTEFNFN</sequence>
<gene>
    <name evidence="1" type="ORF">C468_08224</name>
</gene>
<dbReference type="EMBL" id="AOJH01000053">
    <property type="protein sequence ID" value="EMA64831.1"/>
    <property type="molecule type" value="Genomic_DNA"/>
</dbReference>
<dbReference type="PATRIC" id="fig|1230456.3.peg.1623"/>
<dbReference type="InterPro" id="IPR036291">
    <property type="entry name" value="NAD(P)-bd_dom_sf"/>
</dbReference>